<gene>
    <name evidence="3" type="ORF">COU01_03130</name>
</gene>
<reference evidence="4" key="1">
    <citation type="submission" date="2017-09" db="EMBL/GenBank/DDBJ databases">
        <title>Depth-based differentiation of microbial function through sediment-hosted aquifers and enrichment of novel symbionts in the deep terrestrial subsurface.</title>
        <authorList>
            <person name="Probst A.J."/>
            <person name="Ladd B."/>
            <person name="Jarett J.K."/>
            <person name="Geller-Mcgrath D.E."/>
            <person name="Sieber C.M.K."/>
            <person name="Emerson J.B."/>
            <person name="Anantharaman K."/>
            <person name="Thomas B.C."/>
            <person name="Malmstrom R."/>
            <person name="Stieglmeier M."/>
            <person name="Klingl A."/>
            <person name="Woyke T."/>
            <person name="Ryan C.M."/>
            <person name="Banfield J.F."/>
        </authorList>
    </citation>
    <scope>NUCLEOTIDE SEQUENCE [LARGE SCALE GENOMIC DNA]</scope>
</reference>
<evidence type="ECO:0008006" key="5">
    <source>
        <dbReference type="Google" id="ProtNLM"/>
    </source>
</evidence>
<proteinExistence type="predicted"/>
<comment type="caution">
    <text evidence="3">The sequence shown here is derived from an EMBL/GenBank/DDBJ whole genome shotgun (WGS) entry which is preliminary data.</text>
</comment>
<dbReference type="InterPro" id="IPR005835">
    <property type="entry name" value="NTP_transferase_dom"/>
</dbReference>
<dbReference type="SUPFAM" id="SSF159283">
    <property type="entry name" value="Guanosine diphospho-D-mannose pyrophosphorylase/mannose-6-phosphate isomerase linker domain"/>
    <property type="match status" value="1"/>
</dbReference>
<dbReference type="Proteomes" id="UP000228510">
    <property type="component" value="Unassembled WGS sequence"/>
</dbReference>
<dbReference type="PANTHER" id="PTHR46390:SF1">
    <property type="entry name" value="MANNOSE-1-PHOSPHATE GUANYLYLTRANSFERASE"/>
    <property type="match status" value="1"/>
</dbReference>
<dbReference type="AlphaFoldDB" id="A0A2H0V158"/>
<dbReference type="InterPro" id="IPR051161">
    <property type="entry name" value="Mannose-6P_isomerase_type2"/>
</dbReference>
<dbReference type="Gene3D" id="3.90.550.10">
    <property type="entry name" value="Spore Coat Polysaccharide Biosynthesis Protein SpsA, Chain A"/>
    <property type="match status" value="1"/>
</dbReference>
<name>A0A2H0V158_9BACT</name>
<protein>
    <recommendedName>
        <fullName evidence="5">Mannose-1-phosphate guanylyltransferase</fullName>
    </recommendedName>
</protein>
<dbReference type="GO" id="GO:0009298">
    <property type="term" value="P:GDP-mannose biosynthetic process"/>
    <property type="evidence" value="ECO:0007669"/>
    <property type="project" value="TreeGrafter"/>
</dbReference>
<evidence type="ECO:0000259" key="1">
    <source>
        <dbReference type="Pfam" id="PF00483"/>
    </source>
</evidence>
<dbReference type="InterPro" id="IPR054566">
    <property type="entry name" value="ManC/GMP-like_b-helix"/>
</dbReference>
<evidence type="ECO:0000259" key="2">
    <source>
        <dbReference type="Pfam" id="PF22640"/>
    </source>
</evidence>
<dbReference type="InterPro" id="IPR029044">
    <property type="entry name" value="Nucleotide-diphossugar_trans"/>
</dbReference>
<dbReference type="SUPFAM" id="SSF53448">
    <property type="entry name" value="Nucleotide-diphospho-sugar transferases"/>
    <property type="match status" value="1"/>
</dbReference>
<dbReference type="Pfam" id="PF00483">
    <property type="entry name" value="NTP_transferase"/>
    <property type="match status" value="1"/>
</dbReference>
<dbReference type="PANTHER" id="PTHR46390">
    <property type="entry name" value="MANNOSE-1-PHOSPHATE GUANYLYLTRANSFERASE"/>
    <property type="match status" value="1"/>
</dbReference>
<evidence type="ECO:0000313" key="4">
    <source>
        <dbReference type="Proteomes" id="UP000228510"/>
    </source>
</evidence>
<dbReference type="GO" id="GO:0004475">
    <property type="term" value="F:mannose-1-phosphate guanylyltransferase (GTP) activity"/>
    <property type="evidence" value="ECO:0007669"/>
    <property type="project" value="InterPro"/>
</dbReference>
<organism evidence="3 4">
    <name type="scientific">Candidatus Falkowbacteria bacterium CG10_big_fil_rev_8_21_14_0_10_44_15</name>
    <dbReference type="NCBI Taxonomy" id="1974569"/>
    <lineage>
        <taxon>Bacteria</taxon>
        <taxon>Candidatus Falkowiibacteriota</taxon>
    </lineage>
</organism>
<feature type="domain" description="MannoseP isomerase/GMP-like beta-helix" evidence="2">
    <location>
        <begin position="298"/>
        <end position="353"/>
    </location>
</feature>
<sequence length="362" mass="41323">MFLLIMKLVILAGGSGTRLWPLSRHRHPKQIHPIIGDQTLLQKTYQRLRQGFAAQDIYVVTGKDYLETVSQQLPELPASQIISEPCKRDTAAAIGLAATWFYFRNPQEIIATVHADHFIDREDEYLRLLRLAESVVKQRPDKGVLIGVKPTYPETGYGYIKMNSQFFSLGEQKVFLVESFVEKPDLTTARQYVSQWQYLWNPGYFIWRVDTLLRQYRRWLPEQYQTFVKINRALGTAQESKVIAREFAGIKPVAFDYGILESAQNLVVLPADFVFVDIGNWRTVKDVLTSTGAATNKGEVILLDSANNLIYNFSKRPVACVGLRDMIVVATDDVTLICHQESAQEVKTIVQKLKETGKEEYL</sequence>
<dbReference type="InterPro" id="IPR049577">
    <property type="entry name" value="GMPP_N"/>
</dbReference>
<dbReference type="Pfam" id="PF22640">
    <property type="entry name" value="ManC_GMP_beta-helix"/>
    <property type="match status" value="1"/>
</dbReference>
<accession>A0A2H0V158</accession>
<evidence type="ECO:0000313" key="3">
    <source>
        <dbReference type="EMBL" id="PIR92199.1"/>
    </source>
</evidence>
<dbReference type="EMBL" id="PFAT01000037">
    <property type="protein sequence ID" value="PIR92199.1"/>
    <property type="molecule type" value="Genomic_DNA"/>
</dbReference>
<feature type="domain" description="Nucleotidyl transferase" evidence="1">
    <location>
        <begin position="9"/>
        <end position="282"/>
    </location>
</feature>
<dbReference type="CDD" id="cd02509">
    <property type="entry name" value="GDP-M1P_Guanylyltransferase"/>
    <property type="match status" value="1"/>
</dbReference>